<dbReference type="EMBL" id="PFSC01000157">
    <property type="protein sequence ID" value="PJC30360.1"/>
    <property type="molecule type" value="Genomic_DNA"/>
</dbReference>
<sequence length="216" mass="23956">MKKILIFLIFLFIGIVLGSICYVWKSNQTNSDIERVKKEPRFSIEKAPTNSEKGTIQSMAGTIKWQSRIATEAAQIAKPVPIQQGEELLSGEDGSAVINYLTGLAISLSPNSHISVIQTLPTNFVFKQIEGTIDYQKNNRIPVAIRSLHLLTQMDNGDIQIVVDEKTAHVGIAIKQGSARVAFNDSKNLSNVLNLQQGDLYQFDDEKRQGNIETGR</sequence>
<dbReference type="Proteomes" id="UP000231383">
    <property type="component" value="Unassembled WGS sequence"/>
</dbReference>
<gene>
    <name evidence="1" type="ORF">CO051_06120</name>
</gene>
<protein>
    <recommendedName>
        <fullName evidence="3">FecR protein domain-containing protein</fullName>
    </recommendedName>
</protein>
<dbReference type="AlphaFoldDB" id="A0A2M8EWX2"/>
<comment type="caution">
    <text evidence="1">The sequence shown here is derived from an EMBL/GenBank/DDBJ whole genome shotgun (WGS) entry which is preliminary data.</text>
</comment>
<evidence type="ECO:0000313" key="1">
    <source>
        <dbReference type="EMBL" id="PJC30360.1"/>
    </source>
</evidence>
<evidence type="ECO:0008006" key="3">
    <source>
        <dbReference type="Google" id="ProtNLM"/>
    </source>
</evidence>
<reference evidence="2" key="1">
    <citation type="submission" date="2017-09" db="EMBL/GenBank/DDBJ databases">
        <title>Depth-based differentiation of microbial function through sediment-hosted aquifers and enrichment of novel symbionts in the deep terrestrial subsurface.</title>
        <authorList>
            <person name="Probst A.J."/>
            <person name="Ladd B."/>
            <person name="Jarett J.K."/>
            <person name="Geller-Mcgrath D.E."/>
            <person name="Sieber C.M.K."/>
            <person name="Emerson J.B."/>
            <person name="Anantharaman K."/>
            <person name="Thomas B.C."/>
            <person name="Malmstrom R."/>
            <person name="Stieglmeier M."/>
            <person name="Klingl A."/>
            <person name="Woyke T."/>
            <person name="Ryan C.M."/>
            <person name="Banfield J.F."/>
        </authorList>
    </citation>
    <scope>NUCLEOTIDE SEQUENCE [LARGE SCALE GENOMIC DNA]</scope>
</reference>
<name>A0A2M8EWX2_9BACT</name>
<organism evidence="1 2">
    <name type="scientific">Candidatus Roizmanbacteria bacterium CG_4_9_14_0_2_um_filter_39_13</name>
    <dbReference type="NCBI Taxonomy" id="1974839"/>
    <lineage>
        <taxon>Bacteria</taxon>
        <taxon>Candidatus Roizmaniibacteriota</taxon>
    </lineage>
</organism>
<evidence type="ECO:0000313" key="2">
    <source>
        <dbReference type="Proteomes" id="UP000231383"/>
    </source>
</evidence>
<accession>A0A2M8EWX2</accession>
<proteinExistence type="predicted"/>